<proteinExistence type="predicted"/>
<dbReference type="Pfam" id="PF01074">
    <property type="entry name" value="Glyco_hydro_38N"/>
    <property type="match status" value="1"/>
</dbReference>
<dbReference type="InterPro" id="IPR000602">
    <property type="entry name" value="Glyco_hydro_38_N"/>
</dbReference>
<evidence type="ECO:0000313" key="4">
    <source>
        <dbReference type="Proteomes" id="UP001652700"/>
    </source>
</evidence>
<sequence length="297" mass="34138">MGWQIDPFGHSKEMASIFAQVGFDGLLLGRIDYQEKDFRLSTKTAEVVWRSSQNLGKHIAESIVEESKYKKANEDPGDHETDINPECFTVSLEENEANRNENEIIENESDEEPFHADSDTDPDYIPTVSLEENEANRNENEIIENESDEEPFHADSDTDLDYIPTVSLEENEANRNENEIIENESDEEPFHADSDTDPDYIPTVSLEENEANRNENEIIENESDEEPFHADSDTDPDYIPTEDKNIPEVIIEPNKNITEATTNRKRRSRGNIERVSRKIIRDVSEWTDEKSKTSLNL</sequence>
<dbReference type="Gene3D" id="3.20.110.10">
    <property type="entry name" value="Glycoside hydrolase 38, N terminal domain"/>
    <property type="match status" value="1"/>
</dbReference>
<feature type="domain" description="Glycoside hydrolase family 38 N-terminal" evidence="2">
    <location>
        <begin position="2"/>
        <end position="77"/>
    </location>
</feature>
<keyword evidence="4" id="KW-1185">Reference proteome</keyword>
<dbReference type="RefSeq" id="XP_050512439.1">
    <property type="nucleotide sequence ID" value="XM_050656482.1"/>
</dbReference>
<dbReference type="Proteomes" id="UP001652700">
    <property type="component" value="Unplaced"/>
</dbReference>
<dbReference type="InterPro" id="IPR050843">
    <property type="entry name" value="Glycosyl_Hydrlase_38"/>
</dbReference>
<evidence type="ECO:0000313" key="3">
    <source>
        <dbReference type="EnsemblMetazoa" id="XP_050512439.1"/>
    </source>
</evidence>
<dbReference type="PANTHER" id="PTHR11607">
    <property type="entry name" value="ALPHA-MANNOSIDASE"/>
    <property type="match status" value="1"/>
</dbReference>
<dbReference type="SUPFAM" id="SSF88713">
    <property type="entry name" value="Glycoside hydrolase/deacetylase"/>
    <property type="match status" value="1"/>
</dbReference>
<evidence type="ECO:0000259" key="2">
    <source>
        <dbReference type="Pfam" id="PF01074"/>
    </source>
</evidence>
<protein>
    <recommendedName>
        <fullName evidence="2">Glycoside hydrolase family 38 N-terminal domain-containing protein</fullName>
    </recommendedName>
</protein>
<name>A0ABM5KQH9_DIAVI</name>
<dbReference type="InterPro" id="IPR027291">
    <property type="entry name" value="Glyco_hydro_38_N_sf"/>
</dbReference>
<dbReference type="GeneID" id="126888330"/>
<dbReference type="InterPro" id="IPR011330">
    <property type="entry name" value="Glyco_hydro/deAcase_b/a-brl"/>
</dbReference>
<evidence type="ECO:0000256" key="1">
    <source>
        <dbReference type="SAM" id="MobiDB-lite"/>
    </source>
</evidence>
<dbReference type="EnsemblMetazoa" id="XM_050656482.1">
    <property type="protein sequence ID" value="XP_050512439.1"/>
    <property type="gene ID" value="LOC126888330"/>
</dbReference>
<dbReference type="PANTHER" id="PTHR11607:SF3">
    <property type="entry name" value="LYSOSOMAL ALPHA-MANNOSIDASE"/>
    <property type="match status" value="1"/>
</dbReference>
<feature type="region of interest" description="Disordered" evidence="1">
    <location>
        <begin position="182"/>
        <end position="246"/>
    </location>
</feature>
<reference evidence="3" key="1">
    <citation type="submission" date="2025-05" db="UniProtKB">
        <authorList>
            <consortium name="EnsemblMetazoa"/>
        </authorList>
    </citation>
    <scope>IDENTIFICATION</scope>
</reference>
<organism evidence="3 4">
    <name type="scientific">Diabrotica virgifera virgifera</name>
    <name type="common">western corn rootworm</name>
    <dbReference type="NCBI Taxonomy" id="50390"/>
    <lineage>
        <taxon>Eukaryota</taxon>
        <taxon>Metazoa</taxon>
        <taxon>Ecdysozoa</taxon>
        <taxon>Arthropoda</taxon>
        <taxon>Hexapoda</taxon>
        <taxon>Insecta</taxon>
        <taxon>Pterygota</taxon>
        <taxon>Neoptera</taxon>
        <taxon>Endopterygota</taxon>
        <taxon>Coleoptera</taxon>
        <taxon>Polyphaga</taxon>
        <taxon>Cucujiformia</taxon>
        <taxon>Chrysomeloidea</taxon>
        <taxon>Chrysomelidae</taxon>
        <taxon>Galerucinae</taxon>
        <taxon>Diabroticina</taxon>
        <taxon>Diabroticites</taxon>
        <taxon>Diabrotica</taxon>
    </lineage>
</organism>
<accession>A0ABM5KQH9</accession>